<dbReference type="KEGG" id="ttc:FOKN1_1857"/>
<dbReference type="Proteomes" id="UP000218765">
    <property type="component" value="Chromosome"/>
</dbReference>
<evidence type="ECO:0000256" key="1">
    <source>
        <dbReference type="SAM" id="MobiDB-lite"/>
    </source>
</evidence>
<dbReference type="RefSeq" id="WP_096366359.1">
    <property type="nucleotide sequence ID" value="NZ_AP018052.1"/>
</dbReference>
<dbReference type="Pfam" id="PF05708">
    <property type="entry name" value="Peptidase_C92"/>
    <property type="match status" value="1"/>
</dbReference>
<evidence type="ECO:0008006" key="4">
    <source>
        <dbReference type="Google" id="ProtNLM"/>
    </source>
</evidence>
<dbReference type="EMBL" id="AP018052">
    <property type="protein sequence ID" value="BAZ94243.1"/>
    <property type="molecule type" value="Genomic_DNA"/>
</dbReference>
<keyword evidence="3" id="KW-1185">Reference proteome</keyword>
<sequence length="306" mass="35444">MARGLKAWIAARITRWLTQESSAEQTPLCDYERLSYEIRPADVLLVEGRARVSHVIKNLTQSPWTHSALYIGRLADIDDPSVREHVSYLYDGDPNDPLVIEALLGEGTVVHPLHKYRRDHLRICRPTGLSRSDAQRVIRFAVSHLGCEYDIRQLLDLARFLFPYGVLPRQWRSSLFEHNAGIPTRTVCSSMLAAAFNDVHFPVLPVMQRREDGELRLYKRNARLYTPRDFDYSPYFEIIKYPCPGLKDRALYRDLPWEEEYICRDRRDRMVRLLDLNVARQYPQGIPPPPNSVNEGEAVSVEVDRG</sequence>
<feature type="region of interest" description="Disordered" evidence="1">
    <location>
        <begin position="284"/>
        <end position="306"/>
    </location>
</feature>
<reference evidence="2 3" key="1">
    <citation type="submission" date="2017-05" db="EMBL/GenBank/DDBJ databases">
        <title>Thiocyanate degradation by Thiohalobacter thiocyanaticus FOKN1.</title>
        <authorList>
            <person name="Oshiki M."/>
            <person name="Fukushima T."/>
            <person name="Kawano S."/>
            <person name="Nakagawa J."/>
        </authorList>
    </citation>
    <scope>NUCLEOTIDE SEQUENCE [LARGE SCALE GENOMIC DNA]</scope>
    <source>
        <strain evidence="2 3">FOKN1</strain>
    </source>
</reference>
<proteinExistence type="predicted"/>
<dbReference type="Gene3D" id="3.90.1720.10">
    <property type="entry name" value="endopeptidase domain like (from Nostoc punctiforme)"/>
    <property type="match status" value="1"/>
</dbReference>
<dbReference type="InterPro" id="IPR038765">
    <property type="entry name" value="Papain-like_cys_pep_sf"/>
</dbReference>
<gene>
    <name evidence="2" type="ORF">FOKN1_1857</name>
</gene>
<dbReference type="AlphaFoldDB" id="A0A1Z4VRX5"/>
<name>A0A1Z4VRX5_9GAMM</name>
<protein>
    <recommendedName>
        <fullName evidence="4">Lipo-like protein</fullName>
    </recommendedName>
</protein>
<dbReference type="SUPFAM" id="SSF54001">
    <property type="entry name" value="Cysteine proteinases"/>
    <property type="match status" value="1"/>
</dbReference>
<organism evidence="2 3">
    <name type="scientific">Thiohalobacter thiocyanaticus</name>
    <dbReference type="NCBI Taxonomy" id="585455"/>
    <lineage>
        <taxon>Bacteria</taxon>
        <taxon>Pseudomonadati</taxon>
        <taxon>Pseudomonadota</taxon>
        <taxon>Gammaproteobacteria</taxon>
        <taxon>Thiohalobacterales</taxon>
        <taxon>Thiohalobacteraceae</taxon>
        <taxon>Thiohalobacter</taxon>
    </lineage>
</organism>
<accession>A0A1Z4VRX5</accession>
<dbReference type="InterPro" id="IPR024453">
    <property type="entry name" value="Peptidase_C92"/>
</dbReference>
<evidence type="ECO:0000313" key="3">
    <source>
        <dbReference type="Proteomes" id="UP000218765"/>
    </source>
</evidence>
<dbReference type="OrthoDB" id="1550427at2"/>
<evidence type="ECO:0000313" key="2">
    <source>
        <dbReference type="EMBL" id="BAZ94243.1"/>
    </source>
</evidence>